<proteinExistence type="predicted"/>
<dbReference type="Gene3D" id="1.20.140.160">
    <property type="match status" value="1"/>
</dbReference>
<evidence type="ECO:0000256" key="5">
    <source>
        <dbReference type="SAM" id="MobiDB-lite"/>
    </source>
</evidence>
<dbReference type="InterPro" id="IPR000943">
    <property type="entry name" value="RNA_pol_sigma70"/>
</dbReference>
<dbReference type="InterPro" id="IPR014284">
    <property type="entry name" value="RNA_pol_sigma-70_dom"/>
</dbReference>
<dbReference type="Gene3D" id="1.10.1740.10">
    <property type="match status" value="1"/>
</dbReference>
<keyword evidence="8" id="KW-1185">Reference proteome</keyword>
<accession>A0ABP0V7F0</accession>
<sequence>MSQAVKSAVSESVKQSRIEPELTGGAQDRRTRTRNGPSFGSRRGQKLSMGLTKAELIEKYRYKVKIIALRMARDLPASVDVDDLFSMGFLGLMDAAEKFDPSRNVQFDTYAEFRIRGAIIDELRKQDWVPRSARDRMDAFNRASAEVEAKTGQKPTDREISKHMKIPLNKFHEMLRDLGSQTLVCIEDMPEGIESNESSSPDPFRQVIQKEAKAVVDKMLQHLTEQERMVLGFYYYRGLNLKEIATILNVTESRVRKFTPARFLGLRVKFADKFRPLKTCSWHLSTSRFFLFDVFERSLSGRESCDRHAIRRAAHVIEPQFITKMNGSRLTAVFTANSNFKIGASFSPFFDRYLH</sequence>
<reference evidence="7" key="1">
    <citation type="submission" date="2024-02" db="EMBL/GenBank/DDBJ databases">
        <authorList>
            <consortium name="ELIXIR-Norway"/>
            <consortium name="Elixir Norway"/>
        </authorList>
    </citation>
    <scope>NUCLEOTIDE SEQUENCE</scope>
</reference>
<protein>
    <recommendedName>
        <fullName evidence="6">RNA polymerase sigma-70 domain-containing protein</fullName>
    </recommendedName>
</protein>
<dbReference type="PANTHER" id="PTHR30385:SF7">
    <property type="entry name" value="RNA POLYMERASE SIGMA FACTOR FLIA"/>
    <property type="match status" value="1"/>
</dbReference>
<evidence type="ECO:0000256" key="2">
    <source>
        <dbReference type="ARBA" id="ARBA00023082"/>
    </source>
</evidence>
<keyword evidence="4" id="KW-0804">Transcription</keyword>
<feature type="domain" description="RNA polymerase sigma-70" evidence="6">
    <location>
        <begin position="83"/>
        <end position="96"/>
    </location>
</feature>
<dbReference type="NCBIfam" id="TIGR02479">
    <property type="entry name" value="FliA_WhiG"/>
    <property type="match status" value="1"/>
</dbReference>
<dbReference type="InterPro" id="IPR013324">
    <property type="entry name" value="RNA_pol_sigma_r3/r4-like"/>
</dbReference>
<dbReference type="Pfam" id="PF04545">
    <property type="entry name" value="Sigma70_r4"/>
    <property type="match status" value="1"/>
</dbReference>
<keyword evidence="3" id="KW-0238">DNA-binding</keyword>
<feature type="compositionally biased region" description="Polar residues" evidence="5">
    <location>
        <begin position="1"/>
        <end position="13"/>
    </location>
</feature>
<evidence type="ECO:0000256" key="3">
    <source>
        <dbReference type="ARBA" id="ARBA00023125"/>
    </source>
</evidence>
<dbReference type="InterPro" id="IPR012845">
    <property type="entry name" value="RNA_pol_sigma_FliA_WhiG"/>
</dbReference>
<dbReference type="SUPFAM" id="SSF88659">
    <property type="entry name" value="Sigma3 and sigma4 domains of RNA polymerase sigma factors"/>
    <property type="match status" value="2"/>
</dbReference>
<organism evidence="7 8">
    <name type="scientific">Sphagnum jensenii</name>
    <dbReference type="NCBI Taxonomy" id="128206"/>
    <lineage>
        <taxon>Eukaryota</taxon>
        <taxon>Viridiplantae</taxon>
        <taxon>Streptophyta</taxon>
        <taxon>Embryophyta</taxon>
        <taxon>Bryophyta</taxon>
        <taxon>Sphagnophytina</taxon>
        <taxon>Sphagnopsida</taxon>
        <taxon>Sphagnales</taxon>
        <taxon>Sphagnaceae</taxon>
        <taxon>Sphagnum</taxon>
    </lineage>
</organism>
<dbReference type="NCBIfam" id="NF005413">
    <property type="entry name" value="PRK06986.1"/>
    <property type="match status" value="1"/>
</dbReference>
<dbReference type="Proteomes" id="UP001497444">
    <property type="component" value="Unassembled WGS sequence"/>
</dbReference>
<feature type="region of interest" description="Disordered" evidence="5">
    <location>
        <begin position="1"/>
        <end position="46"/>
    </location>
</feature>
<dbReference type="CDD" id="cd06171">
    <property type="entry name" value="Sigma70_r4"/>
    <property type="match status" value="1"/>
</dbReference>
<dbReference type="PRINTS" id="PR00046">
    <property type="entry name" value="SIGMA70FCT"/>
</dbReference>
<evidence type="ECO:0000313" key="7">
    <source>
        <dbReference type="EMBL" id="CAK9250356.1"/>
    </source>
</evidence>
<evidence type="ECO:0000259" key="6">
    <source>
        <dbReference type="PROSITE" id="PS00715"/>
    </source>
</evidence>
<dbReference type="EMBL" id="CAXAQS010000159">
    <property type="protein sequence ID" value="CAK9250356.1"/>
    <property type="molecule type" value="Genomic_DNA"/>
</dbReference>
<keyword evidence="2" id="KW-0731">Sigma factor</keyword>
<dbReference type="Pfam" id="PF04542">
    <property type="entry name" value="Sigma70_r2"/>
    <property type="match status" value="1"/>
</dbReference>
<keyword evidence="1" id="KW-0805">Transcription regulation</keyword>
<comment type="caution">
    <text evidence="7">The sequence shown here is derived from an EMBL/GenBank/DDBJ whole genome shotgun (WGS) entry which is preliminary data.</text>
</comment>
<dbReference type="InterPro" id="IPR007627">
    <property type="entry name" value="RNA_pol_sigma70_r2"/>
</dbReference>
<dbReference type="PANTHER" id="PTHR30385">
    <property type="entry name" value="SIGMA FACTOR F FLAGELLAR"/>
    <property type="match status" value="1"/>
</dbReference>
<dbReference type="PROSITE" id="PS00715">
    <property type="entry name" value="SIGMA70_1"/>
    <property type="match status" value="1"/>
</dbReference>
<dbReference type="SUPFAM" id="SSF88946">
    <property type="entry name" value="Sigma2 domain of RNA polymerase sigma factors"/>
    <property type="match status" value="1"/>
</dbReference>
<dbReference type="NCBIfam" id="TIGR02937">
    <property type="entry name" value="sigma70-ECF"/>
    <property type="match status" value="1"/>
</dbReference>
<name>A0ABP0V7F0_9BRYO</name>
<dbReference type="InterPro" id="IPR013325">
    <property type="entry name" value="RNA_pol_sigma_r2"/>
</dbReference>
<evidence type="ECO:0000256" key="4">
    <source>
        <dbReference type="ARBA" id="ARBA00023163"/>
    </source>
</evidence>
<gene>
    <name evidence="7" type="ORF">CSSPJE1EN1_LOCUS25734</name>
</gene>
<evidence type="ECO:0000313" key="8">
    <source>
        <dbReference type="Proteomes" id="UP001497444"/>
    </source>
</evidence>
<dbReference type="InterPro" id="IPR007630">
    <property type="entry name" value="RNA_pol_sigma70_r4"/>
</dbReference>
<evidence type="ECO:0000256" key="1">
    <source>
        <dbReference type="ARBA" id="ARBA00023015"/>
    </source>
</evidence>